<dbReference type="Proteomes" id="UP000199532">
    <property type="component" value="Unassembled WGS sequence"/>
</dbReference>
<evidence type="ECO:0000313" key="19">
    <source>
        <dbReference type="EMBL" id="SEI74341.1"/>
    </source>
</evidence>
<dbReference type="NCBIfam" id="TIGR02402">
    <property type="entry name" value="trehalose_TreZ"/>
    <property type="match status" value="1"/>
</dbReference>
<dbReference type="GO" id="GO:0005737">
    <property type="term" value="C:cytoplasm"/>
    <property type="evidence" value="ECO:0007669"/>
    <property type="project" value="UniProtKB-SubCell"/>
</dbReference>
<feature type="site" description="Transition state stabilizer" evidence="17">
    <location>
        <position position="397"/>
    </location>
</feature>
<evidence type="ECO:0000256" key="16">
    <source>
        <dbReference type="PIRSR" id="PIRSR006337-2"/>
    </source>
</evidence>
<comment type="similarity">
    <text evidence="3 14">Belongs to the glycosyl hydrolase 13 family.</text>
</comment>
<gene>
    <name evidence="19" type="ORF">SAMN04487995_1981</name>
</gene>
<dbReference type="CDD" id="cd02853">
    <property type="entry name" value="E_set_MTHase_like_N"/>
    <property type="match status" value="1"/>
</dbReference>
<evidence type="ECO:0000256" key="17">
    <source>
        <dbReference type="PIRSR" id="PIRSR006337-3"/>
    </source>
</evidence>
<protein>
    <recommendedName>
        <fullName evidence="5 13">Malto-oligosyltrehalose trehalohydrolase</fullName>
        <shortName evidence="14">MTHase</shortName>
        <ecNumber evidence="4 13">3.2.1.141</ecNumber>
    </recommendedName>
    <alternativeName>
        <fullName evidence="11 14">4-alpha-D-((1-&gt;4)-alpha-D-glucano)trehalose trehalohydrolase</fullName>
    </alternativeName>
    <alternativeName>
        <fullName evidence="10 14">Maltooligosyl trehalose trehalohydrolase</fullName>
    </alternativeName>
</protein>
<reference evidence="19 20" key="1">
    <citation type="submission" date="2016-10" db="EMBL/GenBank/DDBJ databases">
        <authorList>
            <person name="de Groot N.N."/>
        </authorList>
    </citation>
    <scope>NUCLEOTIDE SEQUENCE [LARGE SCALE GENOMIC DNA]</scope>
    <source>
        <strain evidence="19 20">DSM 19938</strain>
    </source>
</reference>
<dbReference type="InterPro" id="IPR006047">
    <property type="entry name" value="GH13_cat_dom"/>
</dbReference>
<dbReference type="SUPFAM" id="SSF51011">
    <property type="entry name" value="Glycosyl hydrolase domain"/>
    <property type="match status" value="1"/>
</dbReference>
<dbReference type="InterPro" id="IPR012768">
    <property type="entry name" value="Trehalose_TreZ"/>
</dbReference>
<dbReference type="Gene3D" id="3.20.20.80">
    <property type="entry name" value="Glycosidases"/>
    <property type="match status" value="1"/>
</dbReference>
<dbReference type="UniPathway" id="UPA00299"/>
<comment type="catalytic activity">
    <reaction evidence="12 14">
        <text>hydrolysis of (1-&gt;4)-alpha-D-glucosidic linkage in 4-alpha-D-[(1-&gt;4)-alpha-D-glucanosyl]n trehalose to yield trehalose and (1-&gt;4)-alpha-D-glucan.</text>
        <dbReference type="EC" id="3.2.1.141"/>
    </reaction>
</comment>
<comment type="pathway">
    <text evidence="2 14">Glycan biosynthesis; trehalose biosynthesis.</text>
</comment>
<sequence>MEEIDVEKRRLGVNFNKEGKAEIALWAPKVECAEIYYVNKDRSEPLRGDSYGLWTLTTETLKPGDLYFYQLDGKVQFPDPASLSQPDGVHGASQAYDILDFGWTDDKWRNFPLKDYIFYELHTGTFTQEGTFAEIEKKLDYLIDLGITAIEIMPVAQFSGDRNWGYDGVFPFCVQNSYGGAKGLQMLVDTCHNKGLAVVLDVVFNHVGPEGNHFENFGHYFTDKYHTPWGNAINFDDAWCDYVRKFFIENTLMWFRDFHIDGLRMDAVHAIKDFSPVHILQEIKQHVDVLIRETGRNHYLIAELDLNDTRYINPINKGGFGLDAQWIDEFHHALRVSSGQPKTGYYSDFESVVSLAKSYEDAYVYDGSYSDHRKKKFGVKAAENPGQQFIVFSQNHDHVGNRMLGERTSVLVSFEMQKLLAGAVLVSPYLPMLFMGEEYGESNPFQYFVSHTDPELAEAVRKGRKKEFEAFHIEGDAPDPMSEETFENSKLQWDLIGQEPHKTMLSYYKKLITIRKEHAALHILNRKDVSVEYTADQGVIVLQRQHKIQHTICMMNFSKEPQQVKVPVFATTWHKLLASSDLKWKGTEDLPRTISEEISLVLPPESFTLYSNEHE</sequence>
<evidence type="ECO:0000313" key="20">
    <source>
        <dbReference type="Proteomes" id="UP000199532"/>
    </source>
</evidence>
<organism evidence="19 20">
    <name type="scientific">Dyadobacter koreensis</name>
    <dbReference type="NCBI Taxonomy" id="408657"/>
    <lineage>
        <taxon>Bacteria</taxon>
        <taxon>Pseudomonadati</taxon>
        <taxon>Bacteroidota</taxon>
        <taxon>Cytophagia</taxon>
        <taxon>Cytophagales</taxon>
        <taxon>Spirosomataceae</taxon>
        <taxon>Dyadobacter</taxon>
    </lineage>
</organism>
<dbReference type="PIRSF" id="PIRSF006337">
    <property type="entry name" value="Trehalose_TreZ"/>
    <property type="match status" value="1"/>
</dbReference>
<keyword evidence="6" id="KW-0963">Cytoplasm</keyword>
<evidence type="ECO:0000256" key="4">
    <source>
        <dbReference type="ARBA" id="ARBA00012268"/>
    </source>
</evidence>
<dbReference type="InterPro" id="IPR017853">
    <property type="entry name" value="GH"/>
</dbReference>
<accession>A0A1H6T2S0</accession>
<dbReference type="Pfam" id="PF00128">
    <property type="entry name" value="Alpha-amylase"/>
    <property type="match status" value="1"/>
</dbReference>
<keyword evidence="7 14" id="KW-0378">Hydrolase</keyword>
<dbReference type="SMART" id="SM00642">
    <property type="entry name" value="Aamy"/>
    <property type="match status" value="1"/>
</dbReference>
<evidence type="ECO:0000256" key="8">
    <source>
        <dbReference type="ARBA" id="ARBA00023277"/>
    </source>
</evidence>
<feature type="binding site" evidence="16">
    <location>
        <begin position="396"/>
        <end position="401"/>
    </location>
    <ligand>
        <name>substrate</name>
    </ligand>
</feature>
<feature type="domain" description="Glycosyl hydrolase family 13 catalytic" evidence="18">
    <location>
        <begin position="120"/>
        <end position="464"/>
    </location>
</feature>
<dbReference type="Gene3D" id="2.60.40.10">
    <property type="entry name" value="Immunoglobulins"/>
    <property type="match status" value="1"/>
</dbReference>
<dbReference type="SUPFAM" id="SSF81296">
    <property type="entry name" value="E set domains"/>
    <property type="match status" value="1"/>
</dbReference>
<keyword evidence="20" id="KW-1185">Reference proteome</keyword>
<dbReference type="AlphaFoldDB" id="A0A1H6T2S0"/>
<comment type="subcellular location">
    <subcellularLocation>
        <location evidence="1 15">Cytoplasm</location>
    </subcellularLocation>
</comment>
<evidence type="ECO:0000256" key="3">
    <source>
        <dbReference type="ARBA" id="ARBA00008061"/>
    </source>
</evidence>
<dbReference type="PANTHER" id="PTHR43651">
    <property type="entry name" value="1,4-ALPHA-GLUCAN-BRANCHING ENZYME"/>
    <property type="match status" value="1"/>
</dbReference>
<evidence type="ECO:0000256" key="15">
    <source>
        <dbReference type="PIRSR" id="PIRSR006337-1"/>
    </source>
</evidence>
<dbReference type="EC" id="3.2.1.141" evidence="4 13"/>
<dbReference type="CDD" id="cd11325">
    <property type="entry name" value="AmyAc_GTHase"/>
    <property type="match status" value="1"/>
</dbReference>
<feature type="active site" description="Proton donor" evidence="15">
    <location>
        <position position="303"/>
    </location>
</feature>
<dbReference type="Gene3D" id="1.10.10.760">
    <property type="entry name" value="E-set domains of sugar-utilizing enzymes"/>
    <property type="match status" value="1"/>
</dbReference>
<dbReference type="PANTHER" id="PTHR43651:SF11">
    <property type="entry name" value="MALTO-OLIGOSYLTREHALOSE TREHALOHYDROLASE"/>
    <property type="match status" value="1"/>
</dbReference>
<dbReference type="EMBL" id="FNXY01000003">
    <property type="protein sequence ID" value="SEI74341.1"/>
    <property type="molecule type" value="Genomic_DNA"/>
</dbReference>
<evidence type="ECO:0000256" key="11">
    <source>
        <dbReference type="ARBA" id="ARBA00033284"/>
    </source>
</evidence>
<dbReference type="STRING" id="408657.SAMN04487995_1981"/>
<name>A0A1H6T2S0_9BACT</name>
<dbReference type="InterPro" id="IPR013783">
    <property type="entry name" value="Ig-like_fold"/>
</dbReference>
<evidence type="ECO:0000256" key="6">
    <source>
        <dbReference type="ARBA" id="ARBA00022490"/>
    </source>
</evidence>
<dbReference type="RefSeq" id="WP_090334998.1">
    <property type="nucleotide sequence ID" value="NZ_FNXY01000003.1"/>
</dbReference>
<dbReference type="OrthoDB" id="9761875at2"/>
<feature type="binding site" evidence="16">
    <location>
        <begin position="328"/>
        <end position="332"/>
    </location>
    <ligand>
        <name>substrate</name>
    </ligand>
</feature>
<evidence type="ECO:0000256" key="1">
    <source>
        <dbReference type="ARBA" id="ARBA00004496"/>
    </source>
</evidence>
<evidence type="ECO:0000259" key="18">
    <source>
        <dbReference type="SMART" id="SM00642"/>
    </source>
</evidence>
<keyword evidence="8" id="KW-0119">Carbohydrate metabolism</keyword>
<evidence type="ECO:0000256" key="9">
    <source>
        <dbReference type="ARBA" id="ARBA00023295"/>
    </source>
</evidence>
<evidence type="ECO:0000256" key="10">
    <source>
        <dbReference type="ARBA" id="ARBA00032057"/>
    </source>
</evidence>
<keyword evidence="9 14" id="KW-0326">Glycosidase</keyword>
<evidence type="ECO:0000256" key="14">
    <source>
        <dbReference type="PIRNR" id="PIRNR006337"/>
    </source>
</evidence>
<evidence type="ECO:0000256" key="12">
    <source>
        <dbReference type="ARBA" id="ARBA00034013"/>
    </source>
</evidence>
<feature type="active site" description="Nucleophile" evidence="15">
    <location>
        <position position="266"/>
    </location>
</feature>
<evidence type="ECO:0000256" key="7">
    <source>
        <dbReference type="ARBA" id="ARBA00022801"/>
    </source>
</evidence>
<dbReference type="GO" id="GO:0033942">
    <property type="term" value="F:4-alpha-D-(1-&gt;4)-alpha-D-glucanotrehalose trehalohydrolase activity"/>
    <property type="evidence" value="ECO:0007669"/>
    <property type="project" value="UniProtKB-EC"/>
</dbReference>
<dbReference type="InterPro" id="IPR044901">
    <property type="entry name" value="Trehalose_TreZ_E-set_sf"/>
</dbReference>
<dbReference type="InterPro" id="IPR014756">
    <property type="entry name" value="Ig_E-set"/>
</dbReference>
<evidence type="ECO:0000256" key="2">
    <source>
        <dbReference type="ARBA" id="ARBA00005199"/>
    </source>
</evidence>
<feature type="binding site" evidence="16">
    <location>
        <begin position="264"/>
        <end position="269"/>
    </location>
    <ligand>
        <name>substrate</name>
    </ligand>
</feature>
<evidence type="ECO:0000256" key="13">
    <source>
        <dbReference type="NCBIfam" id="TIGR02402"/>
    </source>
</evidence>
<dbReference type="InterPro" id="IPR013780">
    <property type="entry name" value="Glyco_hydro_b"/>
</dbReference>
<dbReference type="SUPFAM" id="SSF51445">
    <property type="entry name" value="(Trans)glycosidases"/>
    <property type="match status" value="1"/>
</dbReference>
<dbReference type="Gene3D" id="2.60.40.1180">
    <property type="entry name" value="Golgi alpha-mannosidase II"/>
    <property type="match status" value="1"/>
</dbReference>
<evidence type="ECO:0000256" key="5">
    <source>
        <dbReference type="ARBA" id="ARBA00015938"/>
    </source>
</evidence>
<dbReference type="GO" id="GO:0005992">
    <property type="term" value="P:trehalose biosynthetic process"/>
    <property type="evidence" value="ECO:0007669"/>
    <property type="project" value="UniProtKB-UniRule"/>
</dbReference>
<proteinExistence type="inferred from homology"/>